<dbReference type="RefSeq" id="WP_354434588.1">
    <property type="nucleotide sequence ID" value="NZ_JBEPLY010000009.1"/>
</dbReference>
<evidence type="ECO:0000313" key="1">
    <source>
        <dbReference type="EMBL" id="MET3600699.1"/>
    </source>
</evidence>
<reference evidence="1 2" key="1">
    <citation type="submission" date="2024-06" db="EMBL/GenBank/DDBJ databases">
        <title>Genomic Encyclopedia of Type Strains, Phase IV (KMG-IV): sequencing the most valuable type-strain genomes for metagenomic binning, comparative biology and taxonomic classification.</title>
        <authorList>
            <person name="Goeker M."/>
        </authorList>
    </citation>
    <scope>NUCLEOTIDE SEQUENCE [LARGE SCALE GENOMIC DNA]</scope>
    <source>
        <strain evidence="1 2">DSM 28102</strain>
    </source>
</reference>
<dbReference type="GO" id="GO:0016301">
    <property type="term" value="F:kinase activity"/>
    <property type="evidence" value="ECO:0007669"/>
    <property type="project" value="UniProtKB-KW"/>
</dbReference>
<name>A0ABV2IDK8_9HYPH</name>
<keyword evidence="2" id="KW-1185">Reference proteome</keyword>
<dbReference type="SUPFAM" id="SSF52540">
    <property type="entry name" value="P-loop containing nucleoside triphosphate hydrolases"/>
    <property type="match status" value="1"/>
</dbReference>
<dbReference type="EMBL" id="JBEPLY010000009">
    <property type="protein sequence ID" value="MET3600699.1"/>
    <property type="molecule type" value="Genomic_DNA"/>
</dbReference>
<keyword evidence="1" id="KW-0418">Kinase</keyword>
<protein>
    <submittedName>
        <fullName evidence="1">Adenylate kinase family enzyme</fullName>
    </submittedName>
</protein>
<dbReference type="PANTHER" id="PTHR37816:SF1">
    <property type="entry name" value="TOXIN"/>
    <property type="match status" value="1"/>
</dbReference>
<accession>A0ABV2IDK8</accession>
<dbReference type="InterPro" id="IPR052922">
    <property type="entry name" value="Cytidylate_Kinase-2"/>
</dbReference>
<evidence type="ECO:0000313" key="2">
    <source>
        <dbReference type="Proteomes" id="UP001549164"/>
    </source>
</evidence>
<dbReference type="Proteomes" id="UP001549164">
    <property type="component" value="Unassembled WGS sequence"/>
</dbReference>
<comment type="caution">
    <text evidence="1">The sequence shown here is derived from an EMBL/GenBank/DDBJ whole genome shotgun (WGS) entry which is preliminary data.</text>
</comment>
<dbReference type="Gene3D" id="3.40.50.300">
    <property type="entry name" value="P-loop containing nucleotide triphosphate hydrolases"/>
    <property type="match status" value="1"/>
</dbReference>
<dbReference type="InterPro" id="IPR027417">
    <property type="entry name" value="P-loop_NTPase"/>
</dbReference>
<gene>
    <name evidence="1" type="ORF">ABID12_002650</name>
</gene>
<dbReference type="PANTHER" id="PTHR37816">
    <property type="entry name" value="YALI0E33011P"/>
    <property type="match status" value="1"/>
</dbReference>
<organism evidence="1 2">
    <name type="scientific">Martelella mangrovi</name>
    <dbReference type="NCBI Taxonomy" id="1397477"/>
    <lineage>
        <taxon>Bacteria</taxon>
        <taxon>Pseudomonadati</taxon>
        <taxon>Pseudomonadota</taxon>
        <taxon>Alphaproteobacteria</taxon>
        <taxon>Hyphomicrobiales</taxon>
        <taxon>Aurantimonadaceae</taxon>
        <taxon>Martelella</taxon>
    </lineage>
</organism>
<sequence length="162" mass="18702">MNRIFIMGNGGSCKSWLAKQLAAKLGFPITNLDDLHWLPGFVGERPRHERDQLAAKAASCDSWIIEGIYGSVLKQVFSRVTTLIWLDLADDECIPNLVQRGQNDGGTSEQFQQLLEYTRTYRLRKKHLNSFDAHRFFYDQHPKQKFRLSSRTEINDFLVGIQ</sequence>
<proteinExistence type="predicted"/>
<keyword evidence="1" id="KW-0808">Transferase</keyword>